<dbReference type="FunFam" id="1.20.140.10:FF:000010">
    <property type="entry name" value="Acyl-coenzyme A oxidase"/>
    <property type="match status" value="1"/>
</dbReference>
<evidence type="ECO:0000259" key="14">
    <source>
        <dbReference type="Pfam" id="PF01756"/>
    </source>
</evidence>
<dbReference type="GO" id="GO:0005504">
    <property type="term" value="F:fatty acid binding"/>
    <property type="evidence" value="ECO:0007669"/>
    <property type="project" value="TreeGrafter"/>
</dbReference>
<feature type="active site" description="Proton acceptor" evidence="12">
    <location>
        <position position="473"/>
    </location>
</feature>
<dbReference type="GO" id="GO:0033540">
    <property type="term" value="P:fatty acid beta-oxidation using acyl-CoA oxidase"/>
    <property type="evidence" value="ECO:0007669"/>
    <property type="project" value="TreeGrafter"/>
</dbReference>
<dbReference type="GO" id="GO:0005777">
    <property type="term" value="C:peroxisome"/>
    <property type="evidence" value="ECO:0007669"/>
    <property type="project" value="UniProtKB-SubCell"/>
</dbReference>
<dbReference type="SUPFAM" id="SSF56645">
    <property type="entry name" value="Acyl-CoA dehydrogenase NM domain-like"/>
    <property type="match status" value="1"/>
</dbReference>
<sequence length="686" mass="75966">MDPSSSAARRTAVLAGHLLRGSAPADARSSALIEPAACLQYSPPELSEKPPAFDTASLRRVLDGHDIEGRDWLFRLMEESPLFCPHRRGGRTFVAPDYNQTMEQQREVTMRRIEYLLAHGVFEGWLTGSGPDALLRKFAFFECIGVYDHSLAIKLGVHFFLWGGAIQIFGTKRHHDKWLKAAENYQVNGCFAMTELGHGSNVRGLETVATYDANTGEFVINTPCESAQKYWIGGAANDATHAVIFSQLLVDGTNQGVHVFVAQIRDEEGNVCPNVGVADCGHKIGLNGVDNGRIWFDGFRVPRENLLNSVADVLPDGRYVSSVENPDQRFASLLAPLSSGRVNIAVLAVYISRVGLAIAVRYALTRRAFSISADGPEVLLLDYPAYQRRLLPLIAKTCAMSSATNYLKRLFIKSTPESNKSIHVYCSAFKATLSWHTMRVLQECREACGGQGLKTENRIGILKGEYDVQSTFEGDNNVLMQQVSKALLAEYKKAAHKRRKKSPFEGLGLEHMNDPSPTIPADLSSCALRSSKFQLDLFRLRERDLLARYADEVSRYQAQGESKEKAALLSYQLAGDLARAFSERSILQIFIDDEIAQPAGPLKDVLGLLRSMYALICTEEDASFLRYGYLSLDSAAAARKEVMKLCYDLRPHALSVVNSFGIPDAFLSPIAFDWVEANSWSSLNEE</sequence>
<evidence type="ECO:0000259" key="15">
    <source>
        <dbReference type="Pfam" id="PF02770"/>
    </source>
</evidence>
<comment type="caution">
    <text evidence="17">The sequence shown here is derived from an EMBL/GenBank/DDBJ whole genome shotgun (WGS) entry which is preliminary data.</text>
</comment>
<keyword evidence="9" id="KW-0443">Lipid metabolism</keyword>
<keyword evidence="7" id="KW-0276">Fatty acid metabolism</keyword>
<dbReference type="Pfam" id="PF01756">
    <property type="entry name" value="ACOX"/>
    <property type="match status" value="1"/>
</dbReference>
<evidence type="ECO:0000256" key="6">
    <source>
        <dbReference type="ARBA" id="ARBA00022827"/>
    </source>
</evidence>
<feature type="binding site" evidence="13">
    <location>
        <position position="233"/>
    </location>
    <ligand>
        <name>FAD</name>
        <dbReference type="ChEBI" id="CHEBI:57692"/>
    </ligand>
</feature>
<dbReference type="Proteomes" id="UP001222027">
    <property type="component" value="Unassembled WGS sequence"/>
</dbReference>
<keyword evidence="5 11" id="KW-0285">Flavoprotein</keyword>
<dbReference type="GO" id="GO:0003997">
    <property type="term" value="F:acyl-CoA oxidase activity"/>
    <property type="evidence" value="ECO:0007669"/>
    <property type="project" value="UniProtKB-EC"/>
</dbReference>
<dbReference type="FunFam" id="1.20.140.10:FF:000007">
    <property type="entry name" value="Acyl-coenzyme A oxidase"/>
    <property type="match status" value="1"/>
</dbReference>
<dbReference type="PANTHER" id="PTHR10909:SF352">
    <property type="entry name" value="ACYL-COENZYME A OXIDASE-LIKE PROTEIN"/>
    <property type="match status" value="1"/>
</dbReference>
<evidence type="ECO:0000256" key="13">
    <source>
        <dbReference type="PIRSR" id="PIRSR000168-2"/>
    </source>
</evidence>
<evidence type="ECO:0000256" key="3">
    <source>
        <dbReference type="ARBA" id="ARBA00004275"/>
    </source>
</evidence>
<dbReference type="InterPro" id="IPR006091">
    <property type="entry name" value="Acyl-CoA_Oxase/DH_mid-dom"/>
</dbReference>
<dbReference type="AlphaFoldDB" id="A0AAV8QKY8"/>
<comment type="subcellular location">
    <subcellularLocation>
        <location evidence="3">Peroxisome</location>
    </subcellularLocation>
</comment>
<evidence type="ECO:0000256" key="7">
    <source>
        <dbReference type="ARBA" id="ARBA00022832"/>
    </source>
</evidence>
<keyword evidence="6 11" id="KW-0274">FAD</keyword>
<dbReference type="Pfam" id="PF22924">
    <property type="entry name" value="ACOX_C_alpha1"/>
    <property type="match status" value="1"/>
</dbReference>
<name>A0AAV8QKY8_ENSVE</name>
<evidence type="ECO:0000256" key="4">
    <source>
        <dbReference type="ARBA" id="ARBA00006288"/>
    </source>
</evidence>
<dbReference type="InterPro" id="IPR002655">
    <property type="entry name" value="Acyl-CoA_oxidase_C"/>
</dbReference>
<organism evidence="17 18">
    <name type="scientific">Ensete ventricosum</name>
    <name type="common">Abyssinian banana</name>
    <name type="synonym">Musa ensete</name>
    <dbReference type="NCBI Taxonomy" id="4639"/>
    <lineage>
        <taxon>Eukaryota</taxon>
        <taxon>Viridiplantae</taxon>
        <taxon>Streptophyta</taxon>
        <taxon>Embryophyta</taxon>
        <taxon>Tracheophyta</taxon>
        <taxon>Spermatophyta</taxon>
        <taxon>Magnoliopsida</taxon>
        <taxon>Liliopsida</taxon>
        <taxon>Zingiberales</taxon>
        <taxon>Musaceae</taxon>
        <taxon>Ensete</taxon>
    </lineage>
</organism>
<dbReference type="Gene3D" id="2.40.110.10">
    <property type="entry name" value="Butyryl-CoA Dehydrogenase, subunit A, domain 2"/>
    <property type="match status" value="1"/>
</dbReference>
<evidence type="ECO:0000256" key="5">
    <source>
        <dbReference type="ARBA" id="ARBA00022630"/>
    </source>
</evidence>
<evidence type="ECO:0000256" key="8">
    <source>
        <dbReference type="ARBA" id="ARBA00023002"/>
    </source>
</evidence>
<evidence type="ECO:0000313" key="18">
    <source>
        <dbReference type="Proteomes" id="UP001222027"/>
    </source>
</evidence>
<dbReference type="InterPro" id="IPR055060">
    <property type="entry name" value="ACOX_C_alpha1"/>
</dbReference>
<protein>
    <recommendedName>
        <fullName evidence="11">Acyl-coenzyme A oxidase</fullName>
    </recommendedName>
</protein>
<dbReference type="Gene3D" id="1.20.140.10">
    <property type="entry name" value="Butyryl-CoA Dehydrogenase, subunit A, domain 3"/>
    <property type="match status" value="2"/>
</dbReference>
<feature type="domain" description="Acyl-CoA oxidase C-alpha1" evidence="16">
    <location>
        <begin position="338"/>
        <end position="488"/>
    </location>
</feature>
<comment type="cofactor">
    <cofactor evidence="2">
        <name>FAD</name>
        <dbReference type="ChEBI" id="CHEBI:57692"/>
    </cofactor>
</comment>
<dbReference type="InterPro" id="IPR036250">
    <property type="entry name" value="AcylCo_DH-like_C"/>
</dbReference>
<evidence type="ECO:0000256" key="11">
    <source>
        <dbReference type="PIRNR" id="PIRNR000168"/>
    </source>
</evidence>
<dbReference type="FunFam" id="2.40.110.10:FF:000005">
    <property type="entry name" value="Acyl-coenzyme A oxidase"/>
    <property type="match status" value="1"/>
</dbReference>
<evidence type="ECO:0000259" key="16">
    <source>
        <dbReference type="Pfam" id="PF22924"/>
    </source>
</evidence>
<feature type="domain" description="Acyl-CoA oxidase C-terminal" evidence="14">
    <location>
        <begin position="533"/>
        <end position="667"/>
    </location>
</feature>
<accession>A0AAV8QKY8</accession>
<evidence type="ECO:0000256" key="12">
    <source>
        <dbReference type="PIRSR" id="PIRSR000168-1"/>
    </source>
</evidence>
<comment type="catalytic activity">
    <reaction evidence="1">
        <text>a 2,3-saturated acyl-CoA + O2 = a (2E)-enoyl-CoA + H2O2</text>
        <dbReference type="Rhea" id="RHEA:38959"/>
        <dbReference type="ChEBI" id="CHEBI:15379"/>
        <dbReference type="ChEBI" id="CHEBI:16240"/>
        <dbReference type="ChEBI" id="CHEBI:58856"/>
        <dbReference type="ChEBI" id="CHEBI:65111"/>
        <dbReference type="EC" id="1.3.3.6"/>
    </reaction>
</comment>
<dbReference type="SUPFAM" id="SSF47203">
    <property type="entry name" value="Acyl-CoA dehydrogenase C-terminal domain-like"/>
    <property type="match status" value="2"/>
</dbReference>
<evidence type="ECO:0000256" key="1">
    <source>
        <dbReference type="ARBA" id="ARBA00001201"/>
    </source>
</evidence>
<dbReference type="InterPro" id="IPR012258">
    <property type="entry name" value="Acyl-CoA_oxidase"/>
</dbReference>
<dbReference type="InterPro" id="IPR046373">
    <property type="entry name" value="Acyl-CoA_Oxase/DH_mid-dom_sf"/>
</dbReference>
<comment type="similarity">
    <text evidence="4 11">Belongs to the acyl-CoA oxidase family.</text>
</comment>
<evidence type="ECO:0000256" key="2">
    <source>
        <dbReference type="ARBA" id="ARBA00001974"/>
    </source>
</evidence>
<dbReference type="Pfam" id="PF02770">
    <property type="entry name" value="Acyl-CoA_dh_M"/>
    <property type="match status" value="1"/>
</dbReference>
<evidence type="ECO:0000313" key="17">
    <source>
        <dbReference type="EMBL" id="KAJ8475750.1"/>
    </source>
</evidence>
<keyword evidence="18" id="KW-1185">Reference proteome</keyword>
<feature type="domain" description="Acyl-CoA oxidase/dehydrogenase middle" evidence="15">
    <location>
        <begin position="190"/>
        <end position="297"/>
    </location>
</feature>
<dbReference type="GO" id="GO:0055088">
    <property type="term" value="P:lipid homeostasis"/>
    <property type="evidence" value="ECO:0007669"/>
    <property type="project" value="TreeGrafter"/>
</dbReference>
<dbReference type="PIRSF" id="PIRSF000168">
    <property type="entry name" value="Acyl-CoA_oxidase"/>
    <property type="match status" value="1"/>
</dbReference>
<evidence type="ECO:0000256" key="9">
    <source>
        <dbReference type="ARBA" id="ARBA00023098"/>
    </source>
</evidence>
<reference evidence="17 18" key="1">
    <citation type="submission" date="2022-12" db="EMBL/GenBank/DDBJ databases">
        <title>Chromosome-scale assembly of the Ensete ventricosum genome.</title>
        <authorList>
            <person name="Dussert Y."/>
            <person name="Stocks J."/>
            <person name="Wendawek A."/>
            <person name="Woldeyes F."/>
            <person name="Nichols R.A."/>
            <person name="Borrell J.S."/>
        </authorList>
    </citation>
    <scope>NUCLEOTIDE SEQUENCE [LARGE SCALE GENOMIC DNA]</scope>
    <source>
        <strain evidence="18">cv. Maze</strain>
        <tissue evidence="17">Seeds</tissue>
    </source>
</reference>
<keyword evidence="8" id="KW-0560">Oxidoreductase</keyword>
<feature type="binding site" evidence="13">
    <location>
        <position position="194"/>
    </location>
    <ligand>
        <name>FAD</name>
        <dbReference type="ChEBI" id="CHEBI:57692"/>
    </ligand>
</feature>
<evidence type="ECO:0000256" key="10">
    <source>
        <dbReference type="ARBA" id="ARBA00023140"/>
    </source>
</evidence>
<gene>
    <name evidence="17" type="ORF">OPV22_019477</name>
</gene>
<proteinExistence type="inferred from homology"/>
<dbReference type="EMBL" id="JAQQAF010000006">
    <property type="protein sequence ID" value="KAJ8475750.1"/>
    <property type="molecule type" value="Genomic_DNA"/>
</dbReference>
<dbReference type="InterPro" id="IPR009100">
    <property type="entry name" value="AcylCoA_DH/oxidase_NM_dom_sf"/>
</dbReference>
<dbReference type="PANTHER" id="PTHR10909">
    <property type="entry name" value="ELECTRON TRANSPORT OXIDOREDUCTASE"/>
    <property type="match status" value="1"/>
</dbReference>
<dbReference type="GO" id="GO:0071949">
    <property type="term" value="F:FAD binding"/>
    <property type="evidence" value="ECO:0007669"/>
    <property type="project" value="InterPro"/>
</dbReference>
<keyword evidence="10" id="KW-0576">Peroxisome</keyword>